<feature type="topological domain" description="Extracellular" evidence="6">
    <location>
        <begin position="1"/>
        <end position="6"/>
    </location>
</feature>
<organism evidence="8 9">
    <name type="scientific">Lapidilactobacillus gannanensis</name>
    <dbReference type="NCBI Taxonomy" id="2486002"/>
    <lineage>
        <taxon>Bacteria</taxon>
        <taxon>Bacillati</taxon>
        <taxon>Bacillota</taxon>
        <taxon>Bacilli</taxon>
        <taxon>Lactobacillales</taxon>
        <taxon>Lactobacillaceae</taxon>
        <taxon>Lapidilactobacillus</taxon>
    </lineage>
</organism>
<evidence type="ECO:0000256" key="3">
    <source>
        <dbReference type="ARBA" id="ARBA00023054"/>
    </source>
</evidence>
<dbReference type="Proteomes" id="UP001597191">
    <property type="component" value="Unassembled WGS sequence"/>
</dbReference>
<proteinExistence type="inferred from homology"/>
<dbReference type="EMBL" id="JBHTOH010000024">
    <property type="protein sequence ID" value="MFD1410741.1"/>
    <property type="molecule type" value="Genomic_DNA"/>
</dbReference>
<evidence type="ECO:0000313" key="9">
    <source>
        <dbReference type="Proteomes" id="UP001597191"/>
    </source>
</evidence>
<comment type="similarity">
    <text evidence="6">Belongs to the EzrA family.</text>
</comment>
<evidence type="ECO:0000256" key="2">
    <source>
        <dbReference type="ARBA" id="ARBA00022989"/>
    </source>
</evidence>
<feature type="topological domain" description="Cytoplasmic" evidence="6">
    <location>
        <begin position="26"/>
        <end position="571"/>
    </location>
</feature>
<evidence type="ECO:0000256" key="1">
    <source>
        <dbReference type="ARBA" id="ARBA00022692"/>
    </source>
</evidence>
<keyword evidence="3 6" id="KW-0175">Coiled coil</keyword>
<comment type="subcellular location">
    <subcellularLocation>
        <location evidence="6">Cell membrane</location>
        <topology evidence="6">Single-pass membrane protein</topology>
    </subcellularLocation>
    <text evidence="6">Colocalized with FtsZ to the nascent septal site.</text>
</comment>
<evidence type="ECO:0000313" key="8">
    <source>
        <dbReference type="EMBL" id="MFD1410741.1"/>
    </source>
</evidence>
<evidence type="ECO:0000256" key="4">
    <source>
        <dbReference type="ARBA" id="ARBA00023136"/>
    </source>
</evidence>
<comment type="caution">
    <text evidence="8">The sequence shown here is derived from an EMBL/GenBank/DDBJ whole genome shotgun (WGS) entry which is preliminary data.</text>
</comment>
<gene>
    <name evidence="6" type="primary">ezrA</name>
    <name evidence="8" type="ORF">ACFQ4R_03820</name>
</gene>
<evidence type="ECO:0000256" key="5">
    <source>
        <dbReference type="ARBA" id="ARBA00023210"/>
    </source>
</evidence>
<keyword evidence="6" id="KW-0131">Cell cycle</keyword>
<keyword evidence="4 6" id="KW-0472">Membrane</keyword>
<keyword evidence="6" id="KW-0132">Cell division</keyword>
<reference evidence="9" key="1">
    <citation type="journal article" date="2019" name="Int. J. Syst. Evol. Microbiol.">
        <title>The Global Catalogue of Microorganisms (GCM) 10K type strain sequencing project: providing services to taxonomists for standard genome sequencing and annotation.</title>
        <authorList>
            <consortium name="The Broad Institute Genomics Platform"/>
            <consortium name="The Broad Institute Genome Sequencing Center for Infectious Disease"/>
            <person name="Wu L."/>
            <person name="Ma J."/>
        </authorList>
    </citation>
    <scope>NUCLEOTIDE SEQUENCE [LARGE SCALE GENOMIC DNA]</scope>
    <source>
        <strain evidence="9">CCM 8937</strain>
    </source>
</reference>
<evidence type="ECO:0000256" key="6">
    <source>
        <dbReference type="HAMAP-Rule" id="MF_00728"/>
    </source>
</evidence>
<dbReference type="Pfam" id="PF06160">
    <property type="entry name" value="EzrA"/>
    <property type="match status" value="1"/>
</dbReference>
<feature type="transmembrane region" description="Helical" evidence="7">
    <location>
        <begin position="6"/>
        <end position="24"/>
    </location>
</feature>
<comment type="function">
    <text evidence="6">Negative regulator of FtsZ ring formation; modulates the frequency and position of FtsZ ring formation. Inhibits FtsZ ring formation at polar sites. Interacts either with FtsZ or with one of its binding partners to promote depolymerization.</text>
</comment>
<dbReference type="HAMAP" id="MF_00728">
    <property type="entry name" value="EzrA"/>
    <property type="match status" value="1"/>
</dbReference>
<accession>A0ABW4BLV3</accession>
<keyword evidence="5 6" id="KW-0717">Septation</keyword>
<protein>
    <recommendedName>
        <fullName evidence="6">Septation ring formation regulator EzrA</fullName>
    </recommendedName>
</protein>
<keyword evidence="6" id="KW-1003">Cell membrane</keyword>
<sequence length="571" mass="65766">MQSWIFIVLGIIILILVLVLLAAIKRGRNEKRLVQLNASFEKLTNQPIYKTIDQLDAMNLAGGSQEILEKRRQEYYHLLNDTFATLYQTMYDAEAANQKFSLVVANHLIHDAEEQLTGATTDAEQITAALENLRATNEHNQAESKALLHQYQQMRKLILTKSFTFGPAVDELENRLAAIDDQFDQAKKLTSKGDHLEAKKILANIKEKMAALTDLTKRIPPRYQELVTEFPDQLLEIDKVYRQMLDQHYHFTDPDIGQSVILLKNKIQIIDERLGHLEIDFVEQNNQTLGQSIDELYQRLQDEMDARKQLPPLQKTTFEFLNHATVQTQKLIEALDHLNQSYVLTHHELDDAQEMQRDIADMQRQYDVQVQAVADQTVIATEAVNLFNKINERLTTTEQRQYKISNDVANLFEGEKVAKQGVQQFVLDLKEIQRDVERLRLPGLPKDYLDYFNMVKDEIVKLEQNLNQVQINIEDITKQLIVTQEDLNNLSQKSKDLHDAAVLTEQALQYANRYTYANAEIAAAADEAKELYTKTYDYPTALDTIATALEQIEPGSFKRIEDSYYHAADQK</sequence>
<dbReference type="RefSeq" id="WP_164509256.1">
    <property type="nucleotide sequence ID" value="NZ_JBHTOH010000024.1"/>
</dbReference>
<feature type="coiled-coil region" evidence="6">
    <location>
        <begin position="452"/>
        <end position="493"/>
    </location>
</feature>
<keyword evidence="9" id="KW-1185">Reference proteome</keyword>
<name>A0ABW4BLV3_9LACO</name>
<keyword evidence="2 6" id="KW-1133">Transmembrane helix</keyword>
<evidence type="ECO:0000256" key="7">
    <source>
        <dbReference type="SAM" id="Phobius"/>
    </source>
</evidence>
<dbReference type="InterPro" id="IPR010379">
    <property type="entry name" value="EzrA"/>
</dbReference>
<keyword evidence="1 6" id="KW-0812">Transmembrane</keyword>